<dbReference type="EMBL" id="CAJOAX010000054">
    <property type="protein sequence ID" value="CAF3494582.1"/>
    <property type="molecule type" value="Genomic_DNA"/>
</dbReference>
<dbReference type="Proteomes" id="UP000663889">
    <property type="component" value="Unassembled WGS sequence"/>
</dbReference>
<comment type="caution">
    <text evidence="4">The sequence shown here is derived from an EMBL/GenBank/DDBJ whole genome shotgun (WGS) entry which is preliminary data.</text>
</comment>
<dbReference type="EMBL" id="CAJNOO010000026">
    <property type="protein sequence ID" value="CAF0752634.1"/>
    <property type="molecule type" value="Genomic_DNA"/>
</dbReference>
<protein>
    <recommendedName>
        <fullName evidence="10">Alpha/beta hydrolase fold-3 domain-containing protein</fullName>
    </recommendedName>
</protein>
<reference evidence="4" key="1">
    <citation type="submission" date="2021-02" db="EMBL/GenBank/DDBJ databases">
        <authorList>
            <person name="Nowell W R."/>
        </authorList>
    </citation>
    <scope>NUCLEOTIDE SEQUENCE</scope>
</reference>
<organism evidence="4 9">
    <name type="scientific">Rotaria sordida</name>
    <dbReference type="NCBI Taxonomy" id="392033"/>
    <lineage>
        <taxon>Eukaryota</taxon>
        <taxon>Metazoa</taxon>
        <taxon>Spiralia</taxon>
        <taxon>Gnathifera</taxon>
        <taxon>Rotifera</taxon>
        <taxon>Eurotatoria</taxon>
        <taxon>Bdelloidea</taxon>
        <taxon>Philodinida</taxon>
        <taxon>Philodinidae</taxon>
        <taxon>Rotaria</taxon>
    </lineage>
</organism>
<dbReference type="Proteomes" id="UP000663836">
    <property type="component" value="Unassembled WGS sequence"/>
</dbReference>
<evidence type="ECO:0000313" key="6">
    <source>
        <dbReference type="EMBL" id="CAF3782100.1"/>
    </source>
</evidence>
<evidence type="ECO:0000313" key="5">
    <source>
        <dbReference type="EMBL" id="CAF3494582.1"/>
    </source>
</evidence>
<evidence type="ECO:0000313" key="2">
    <source>
        <dbReference type="EMBL" id="CAF0765763.1"/>
    </source>
</evidence>
<sequence length="83" mass="9498">MFKPCARDPFIDDNIEFARRLRDLKVSHHLTIVDEWPHGFLDFGFAASDVAQYNIEILNMLQKILQQSSSNADVIASVPDHID</sequence>
<dbReference type="GO" id="GO:0005829">
    <property type="term" value="C:cytosol"/>
    <property type="evidence" value="ECO:0007669"/>
    <property type="project" value="TreeGrafter"/>
</dbReference>
<dbReference type="InterPro" id="IPR029058">
    <property type="entry name" value="AB_hydrolase_fold"/>
</dbReference>
<dbReference type="OrthoDB" id="408631at2759"/>
<evidence type="ECO:0000313" key="1">
    <source>
        <dbReference type="EMBL" id="CAF0752634.1"/>
    </source>
</evidence>
<dbReference type="PANTHER" id="PTHR23025:SF3">
    <property type="entry name" value="HORMONE-SENSITIVE LIPASE"/>
    <property type="match status" value="1"/>
</dbReference>
<evidence type="ECO:0000313" key="7">
    <source>
        <dbReference type="EMBL" id="CAF3830334.1"/>
    </source>
</evidence>
<evidence type="ECO:0008006" key="10">
    <source>
        <dbReference type="Google" id="ProtNLM"/>
    </source>
</evidence>
<dbReference type="Proteomes" id="UP000663870">
    <property type="component" value="Unassembled WGS sequence"/>
</dbReference>
<keyword evidence="8" id="KW-1185">Reference proteome</keyword>
<evidence type="ECO:0000313" key="9">
    <source>
        <dbReference type="Proteomes" id="UP000663889"/>
    </source>
</evidence>
<dbReference type="EMBL" id="CAJOBD010001278">
    <property type="protein sequence ID" value="CAF3782100.1"/>
    <property type="molecule type" value="Genomic_DNA"/>
</dbReference>
<proteinExistence type="predicted"/>
<evidence type="ECO:0000313" key="4">
    <source>
        <dbReference type="EMBL" id="CAF0809483.1"/>
    </source>
</evidence>
<dbReference type="EMBL" id="CAJNOL010000061">
    <property type="protein sequence ID" value="CAF0803973.1"/>
    <property type="molecule type" value="Genomic_DNA"/>
</dbReference>
<dbReference type="EMBL" id="CAJNOU010000019">
    <property type="protein sequence ID" value="CAF0809483.1"/>
    <property type="molecule type" value="Genomic_DNA"/>
</dbReference>
<gene>
    <name evidence="7" type="ORF">FNK824_LOCUS16713</name>
    <name evidence="6" type="ORF">JBS370_LOCUS14280</name>
    <name evidence="3" type="ORF">JXQ802_LOCUS4378</name>
    <name evidence="5" type="ORF">OTI717_LOCUS1341</name>
    <name evidence="1" type="ORF">RFH988_LOCUS1386</name>
    <name evidence="4" type="ORF">SEV965_LOCUS1044</name>
    <name evidence="2" type="ORF">ZHD862_LOCUS575</name>
</gene>
<accession>A0A813TAU0</accession>
<dbReference type="PANTHER" id="PTHR23025">
    <property type="entry name" value="TRIACYLGLYCEROL LIPASE"/>
    <property type="match status" value="1"/>
</dbReference>
<dbReference type="Gene3D" id="3.40.50.1820">
    <property type="entry name" value="alpha/beta hydrolase"/>
    <property type="match status" value="1"/>
</dbReference>
<dbReference type="Proteomes" id="UP000663882">
    <property type="component" value="Unassembled WGS sequence"/>
</dbReference>
<name>A0A813TAU0_9BILA</name>
<dbReference type="Proteomes" id="UP000663823">
    <property type="component" value="Unassembled WGS sequence"/>
</dbReference>
<dbReference type="EMBL" id="CAJOBE010002565">
    <property type="protein sequence ID" value="CAF3830334.1"/>
    <property type="molecule type" value="Genomic_DNA"/>
</dbReference>
<evidence type="ECO:0000313" key="8">
    <source>
        <dbReference type="Proteomes" id="UP000663870"/>
    </source>
</evidence>
<evidence type="ECO:0000313" key="3">
    <source>
        <dbReference type="EMBL" id="CAF0803973.1"/>
    </source>
</evidence>
<dbReference type="GO" id="GO:0004771">
    <property type="term" value="F:sterol ester esterase activity"/>
    <property type="evidence" value="ECO:0007669"/>
    <property type="project" value="TreeGrafter"/>
</dbReference>
<dbReference type="AlphaFoldDB" id="A0A813TAU0"/>
<dbReference type="GO" id="GO:0004806">
    <property type="term" value="F:triacylglycerol lipase activity"/>
    <property type="evidence" value="ECO:0007669"/>
    <property type="project" value="TreeGrafter"/>
</dbReference>
<dbReference type="Proteomes" id="UP000663864">
    <property type="component" value="Unassembled WGS sequence"/>
</dbReference>
<dbReference type="EMBL" id="CAJNOT010000009">
    <property type="protein sequence ID" value="CAF0765763.1"/>
    <property type="molecule type" value="Genomic_DNA"/>
</dbReference>
<dbReference type="Proteomes" id="UP000663874">
    <property type="component" value="Unassembled WGS sequence"/>
</dbReference>
<dbReference type="GO" id="GO:0019433">
    <property type="term" value="P:triglyceride catabolic process"/>
    <property type="evidence" value="ECO:0007669"/>
    <property type="project" value="TreeGrafter"/>
</dbReference>
<dbReference type="SUPFAM" id="SSF53474">
    <property type="entry name" value="alpha/beta-Hydrolases"/>
    <property type="match status" value="1"/>
</dbReference>